<dbReference type="AlphaFoldDB" id="A0A1V3NEU5"/>
<dbReference type="GO" id="GO:0046872">
    <property type="term" value="F:metal ion binding"/>
    <property type="evidence" value="ECO:0007669"/>
    <property type="project" value="UniProtKB-KW"/>
</dbReference>
<dbReference type="GO" id="GO:0016853">
    <property type="term" value="F:isomerase activity"/>
    <property type="evidence" value="ECO:0007669"/>
    <property type="project" value="UniProtKB-KW"/>
</dbReference>
<accession>A0A1V3NEU5</accession>
<evidence type="ECO:0000256" key="2">
    <source>
        <dbReference type="ARBA" id="ARBA00023004"/>
    </source>
</evidence>
<keyword evidence="4" id="KW-0413">Isomerase</keyword>
<evidence type="ECO:0000313" key="4">
    <source>
        <dbReference type="EMBL" id="OOG23372.1"/>
    </source>
</evidence>
<evidence type="ECO:0000313" key="5">
    <source>
        <dbReference type="Proteomes" id="UP000189462"/>
    </source>
</evidence>
<protein>
    <submittedName>
        <fullName evidence="4">1-(5-phosphoribosyl)-5-((5-phosphoribosylamino)methylideneamino)imidazole-4-carboxamide isomerase</fullName>
    </submittedName>
</protein>
<dbReference type="InterPro" id="IPR010376">
    <property type="entry name" value="GBBH-like_N"/>
</dbReference>
<evidence type="ECO:0000259" key="3">
    <source>
        <dbReference type="Pfam" id="PF06155"/>
    </source>
</evidence>
<dbReference type="STRING" id="108003.B1C78_11530"/>
<comment type="caution">
    <text evidence="4">The sequence shown here is derived from an EMBL/GenBank/DDBJ whole genome shotgun (WGS) entry which is preliminary data.</text>
</comment>
<dbReference type="PANTHER" id="PTHR35303">
    <property type="entry name" value="OS02G0197800 PROTEIN"/>
    <property type="match status" value="1"/>
</dbReference>
<organism evidence="4 5">
    <name type="scientific">Thioalkalivibrio denitrificans</name>
    <dbReference type="NCBI Taxonomy" id="108003"/>
    <lineage>
        <taxon>Bacteria</taxon>
        <taxon>Pseudomonadati</taxon>
        <taxon>Pseudomonadota</taxon>
        <taxon>Gammaproteobacteria</taxon>
        <taxon>Chromatiales</taxon>
        <taxon>Ectothiorhodospiraceae</taxon>
        <taxon>Thioalkalivibrio</taxon>
    </lineage>
</organism>
<dbReference type="PANTHER" id="PTHR35303:SF5">
    <property type="entry name" value="OS02G0197800 PROTEIN"/>
    <property type="match status" value="1"/>
</dbReference>
<dbReference type="Proteomes" id="UP000189462">
    <property type="component" value="Unassembled WGS sequence"/>
</dbReference>
<dbReference type="EMBL" id="MVBK01000067">
    <property type="protein sequence ID" value="OOG23372.1"/>
    <property type="molecule type" value="Genomic_DNA"/>
</dbReference>
<name>A0A1V3NEU5_9GAMM</name>
<keyword evidence="2" id="KW-0408">Iron</keyword>
<keyword evidence="1" id="KW-0479">Metal-binding</keyword>
<dbReference type="RefSeq" id="WP_077279308.1">
    <property type="nucleotide sequence ID" value="NZ_MVBK01000067.1"/>
</dbReference>
<gene>
    <name evidence="4" type="ORF">B1C78_11530</name>
</gene>
<keyword evidence="5" id="KW-1185">Reference proteome</keyword>
<dbReference type="OrthoDB" id="9794178at2"/>
<dbReference type="InterPro" id="IPR038492">
    <property type="entry name" value="GBBH-like_N_sf"/>
</dbReference>
<proteinExistence type="predicted"/>
<feature type="domain" description="Gamma-butyrobetaine hydroxylase-like N-terminal" evidence="3">
    <location>
        <begin position="10"/>
        <end position="94"/>
    </location>
</feature>
<dbReference type="Gene3D" id="3.30.2020.30">
    <property type="match status" value="1"/>
</dbReference>
<evidence type="ECO:0000256" key="1">
    <source>
        <dbReference type="ARBA" id="ARBA00022723"/>
    </source>
</evidence>
<dbReference type="Pfam" id="PF06155">
    <property type="entry name" value="GBBH-like_N"/>
    <property type="match status" value="1"/>
</dbReference>
<reference evidence="4 5" key="1">
    <citation type="submission" date="2017-02" db="EMBL/GenBank/DDBJ databases">
        <title>Genomic diversity within the haloalkaliphilic genus Thioalkalivibrio.</title>
        <authorList>
            <person name="Ahn A.-C."/>
            <person name="Meier-Kolthoff J."/>
            <person name="Overmars L."/>
            <person name="Richter M."/>
            <person name="Woyke T."/>
            <person name="Sorokin D.Y."/>
            <person name="Muyzer G."/>
        </authorList>
    </citation>
    <scope>NUCLEOTIDE SEQUENCE [LARGE SCALE GENOMIC DNA]</scope>
    <source>
        <strain evidence="4 5">ALJD</strain>
    </source>
</reference>
<sequence length="120" mass="13826">MTAKHRPTEIHLHQKSRMLELAYEDGTRLKLPCEFLRVYSPSAEVTGHGPGQEVLQLGKEDVNIDAIEPVGHYAIKLVFDDGHDTGIYDWDYLYRIGTDYDALWQRYLDRLAEAGHQRKA</sequence>